<proteinExistence type="predicted"/>
<evidence type="ECO:0000313" key="2">
    <source>
        <dbReference type="EMBL" id="WCE71389.1"/>
    </source>
</evidence>
<feature type="transmembrane region" description="Helical" evidence="1">
    <location>
        <begin position="20"/>
        <end position="41"/>
    </location>
</feature>
<dbReference type="RefSeq" id="WP_271689569.1">
    <property type="nucleotide sequence ID" value="NZ_CP116423.1"/>
</dbReference>
<evidence type="ECO:0000256" key="1">
    <source>
        <dbReference type="SAM" id="Phobius"/>
    </source>
</evidence>
<evidence type="ECO:0008006" key="4">
    <source>
        <dbReference type="Google" id="ProtNLM"/>
    </source>
</evidence>
<reference evidence="2" key="1">
    <citation type="submission" date="2023-01" db="EMBL/GenBank/DDBJ databases">
        <title>Comparative genomic analysis of cold water coral derived Sulfitobacter faviae: insights into their metabolism and habitat adaptation.</title>
        <authorList>
            <person name="Guo Y."/>
            <person name="Lin S."/>
            <person name="Huang Z."/>
            <person name="Tang K."/>
            <person name="Wang X."/>
        </authorList>
    </citation>
    <scope>NUCLEOTIDE SEQUENCE</scope>
    <source>
        <strain evidence="2">SCSIO W_1865</strain>
    </source>
</reference>
<keyword evidence="1" id="KW-0812">Transmembrane</keyword>
<organism evidence="2 3">
    <name type="scientific">Sulfitobacter faviae</name>
    <dbReference type="NCBI Taxonomy" id="1775881"/>
    <lineage>
        <taxon>Bacteria</taxon>
        <taxon>Pseudomonadati</taxon>
        <taxon>Pseudomonadota</taxon>
        <taxon>Alphaproteobacteria</taxon>
        <taxon>Rhodobacterales</taxon>
        <taxon>Roseobacteraceae</taxon>
        <taxon>Sulfitobacter</taxon>
    </lineage>
</organism>
<accession>A0AAX3LS41</accession>
<dbReference type="AlphaFoldDB" id="A0AAX3LS41"/>
<protein>
    <recommendedName>
        <fullName evidence="4">Flp pilus assembly protein TadG</fullName>
    </recommendedName>
</protein>
<sequence>MRVFRNLLARFKGREDGSIAVETVIMLPLMFWAYLAMYSTFDTFRMYNLNQTAAYTVGDAISRETQAIDADYLQGMQQLFEYLTRGTGQTALRVSSIWYDQANDRYHADWSQVRGTVQPLTSDDVRDWHDKLPVMPDNERVTLVETWRDFEPLFKTGLERRDIHNFVFTRPRYAPRTVWSDG</sequence>
<gene>
    <name evidence="2" type="ORF">PL336_06010</name>
</gene>
<dbReference type="Proteomes" id="UP001210770">
    <property type="component" value="Chromosome"/>
</dbReference>
<dbReference type="EMBL" id="CP116423">
    <property type="protein sequence ID" value="WCE71389.1"/>
    <property type="molecule type" value="Genomic_DNA"/>
</dbReference>
<keyword evidence="1" id="KW-0472">Membrane</keyword>
<keyword evidence="1" id="KW-1133">Transmembrane helix</keyword>
<name>A0AAX3LS41_9RHOB</name>
<evidence type="ECO:0000313" key="3">
    <source>
        <dbReference type="Proteomes" id="UP001210770"/>
    </source>
</evidence>